<gene>
    <name evidence="4" type="ORF">BaRGS_00011678</name>
</gene>
<comment type="caution">
    <text evidence="4">The sequence shown here is derived from an EMBL/GenBank/DDBJ whole genome shotgun (WGS) entry which is preliminary data.</text>
</comment>
<dbReference type="InterPro" id="IPR003888">
    <property type="entry name" value="FYrich_N"/>
</dbReference>
<keyword evidence="2" id="KW-0539">Nucleus</keyword>
<organism evidence="4 5">
    <name type="scientific">Batillaria attramentaria</name>
    <dbReference type="NCBI Taxonomy" id="370345"/>
    <lineage>
        <taxon>Eukaryota</taxon>
        <taxon>Metazoa</taxon>
        <taxon>Spiralia</taxon>
        <taxon>Lophotrochozoa</taxon>
        <taxon>Mollusca</taxon>
        <taxon>Gastropoda</taxon>
        <taxon>Caenogastropoda</taxon>
        <taxon>Sorbeoconcha</taxon>
        <taxon>Cerithioidea</taxon>
        <taxon>Batillariidae</taxon>
        <taxon>Batillaria</taxon>
    </lineage>
</organism>
<dbReference type="EMBL" id="JACVVK020000061">
    <property type="protein sequence ID" value="KAK7497148.1"/>
    <property type="molecule type" value="Genomic_DNA"/>
</dbReference>
<dbReference type="PANTHER" id="PTHR22715">
    <property type="entry name" value="TRANSFORMING GROWTH FACTOR BETA REGULATED GENE 1"/>
    <property type="match status" value="1"/>
</dbReference>
<dbReference type="PROSITE" id="PS51542">
    <property type="entry name" value="FYRN"/>
    <property type="match status" value="1"/>
</dbReference>
<dbReference type="Gene3D" id="3.30.160.360">
    <property type="match status" value="1"/>
</dbReference>
<comment type="subcellular location">
    <subcellularLocation>
        <location evidence="1">Nucleus</location>
    </subcellularLocation>
</comment>
<dbReference type="Pfam" id="PF05964">
    <property type="entry name" value="FYRN"/>
    <property type="match status" value="1"/>
</dbReference>
<dbReference type="SMART" id="SM00541">
    <property type="entry name" value="FYRN"/>
    <property type="match status" value="1"/>
</dbReference>
<evidence type="ECO:0000313" key="5">
    <source>
        <dbReference type="Proteomes" id="UP001519460"/>
    </source>
</evidence>
<evidence type="ECO:0008006" key="6">
    <source>
        <dbReference type="Google" id="ProtNLM"/>
    </source>
</evidence>
<dbReference type="Proteomes" id="UP001519460">
    <property type="component" value="Unassembled WGS sequence"/>
</dbReference>
<dbReference type="PANTHER" id="PTHR22715:SF0">
    <property type="entry name" value="TRANSFORMING GROWTH FACTOR BETA REGULATOR 1"/>
    <property type="match status" value="1"/>
</dbReference>
<evidence type="ECO:0000313" key="4">
    <source>
        <dbReference type="EMBL" id="KAK7497148.1"/>
    </source>
</evidence>
<evidence type="ECO:0000256" key="3">
    <source>
        <dbReference type="SAM" id="MobiDB-lite"/>
    </source>
</evidence>
<protein>
    <recommendedName>
        <fullName evidence="6">Transforming growth factor beta regulator 1</fullName>
    </recommendedName>
</protein>
<dbReference type="PROSITE" id="PS51543">
    <property type="entry name" value="FYRC"/>
    <property type="match status" value="1"/>
</dbReference>
<reference evidence="4 5" key="1">
    <citation type="journal article" date="2023" name="Sci. Data">
        <title>Genome assembly of the Korean intertidal mud-creeper Batillaria attramentaria.</title>
        <authorList>
            <person name="Patra A.K."/>
            <person name="Ho P.T."/>
            <person name="Jun S."/>
            <person name="Lee S.J."/>
            <person name="Kim Y."/>
            <person name="Won Y.J."/>
        </authorList>
    </citation>
    <scope>NUCLEOTIDE SEQUENCE [LARGE SCALE GENOMIC DNA]</scope>
    <source>
        <strain evidence="4">Wonlab-2016</strain>
    </source>
</reference>
<dbReference type="SMART" id="SM00542">
    <property type="entry name" value="FYRC"/>
    <property type="match status" value="1"/>
</dbReference>
<proteinExistence type="predicted"/>
<keyword evidence="5" id="KW-1185">Reference proteome</keyword>
<evidence type="ECO:0000256" key="1">
    <source>
        <dbReference type="ARBA" id="ARBA00004123"/>
    </source>
</evidence>
<dbReference type="InterPro" id="IPR003889">
    <property type="entry name" value="FYrich_C"/>
</dbReference>
<name>A0ABD0LD18_9CAEN</name>
<dbReference type="GO" id="GO:0005634">
    <property type="term" value="C:nucleus"/>
    <property type="evidence" value="ECO:0007669"/>
    <property type="project" value="UniProtKB-SubCell"/>
</dbReference>
<evidence type="ECO:0000256" key="2">
    <source>
        <dbReference type="ARBA" id="ARBA00023242"/>
    </source>
</evidence>
<dbReference type="AlphaFoldDB" id="A0ABD0LD18"/>
<feature type="region of interest" description="Disordered" evidence="3">
    <location>
        <begin position="188"/>
        <end position="261"/>
    </location>
</feature>
<accession>A0ABD0LD18</accession>
<dbReference type="Pfam" id="PF05965">
    <property type="entry name" value="FYRC"/>
    <property type="match status" value="1"/>
</dbReference>
<dbReference type="InterPro" id="IPR040092">
    <property type="entry name" value="TBRG1"/>
</dbReference>
<sequence length="474" mass="50948">MEPKVIPDITTLQRLQVQQRQLLANSSLPGTAALDASAAALHAGAGVTLGLPSELQGAGVVPVPSAASFPGRSQSVPVPPGMVAAGSQASLGLPSLHGVRFPGQRGIKRGRDGHGQDYYYRQWRRLKKVIKDLIFINSSVCDEVIRVEEKLARVKEERRYLLRKLLQFQSVTDSLSVPVLPVELHSTPAKATKSPLTDQTSEPPVKKSASKKKTAAAAGGGGASEPKKKAQQSAKELLDSLQAKPKKSKSQSNRKTIPPMLLDTLGRPVFPMVLGDLTLHSIGEIVPDRNTFHTQLCIYPVGFCSTRVYASMTRPQDKCLYTCKISDAGDQPEFEIAPEEGTEQVFRGTTPNECHVQLQQAINAVVGADLLPGIGNGADFFGLTNPVVQNLIQSCPGSKKCSGYKWIKFEINKAETNENMAVGKNDPTISIDAFHRLLSQAGGVKPVTFSSPSEHSTNLRSLLTKGSAAFSSQI</sequence>